<keyword evidence="3" id="KW-1185">Reference proteome</keyword>
<name>A0A366LIT0_9ACTN</name>
<evidence type="ECO:0000313" key="3">
    <source>
        <dbReference type="Proteomes" id="UP000253303"/>
    </source>
</evidence>
<protein>
    <submittedName>
        <fullName evidence="2">Uncharacterized protein</fullName>
    </submittedName>
</protein>
<gene>
    <name evidence="2" type="ORF">DP939_44035</name>
</gene>
<evidence type="ECO:0000256" key="1">
    <source>
        <dbReference type="SAM" id="SignalP"/>
    </source>
</evidence>
<reference evidence="2 3" key="1">
    <citation type="submission" date="2018-06" db="EMBL/GenBank/DDBJ databases">
        <title>Sphaerisporangium craniellae sp. nov., isolated from a marine sponge in the South China Sea.</title>
        <authorList>
            <person name="Li L."/>
        </authorList>
    </citation>
    <scope>NUCLEOTIDE SEQUENCE [LARGE SCALE GENOMIC DNA]</scope>
    <source>
        <strain evidence="2 3">LHW63015</strain>
    </source>
</reference>
<feature type="chain" id="PRO_5039389692" evidence="1">
    <location>
        <begin position="21"/>
        <end position="209"/>
    </location>
</feature>
<accession>A0A366LIT0</accession>
<organism evidence="2 3">
    <name type="scientific">Spongiactinospora rosea</name>
    <dbReference type="NCBI Taxonomy" id="2248750"/>
    <lineage>
        <taxon>Bacteria</taxon>
        <taxon>Bacillati</taxon>
        <taxon>Actinomycetota</taxon>
        <taxon>Actinomycetes</taxon>
        <taxon>Streptosporangiales</taxon>
        <taxon>Streptosporangiaceae</taxon>
        <taxon>Spongiactinospora</taxon>
    </lineage>
</organism>
<feature type="signal peptide" evidence="1">
    <location>
        <begin position="1"/>
        <end position="20"/>
    </location>
</feature>
<comment type="caution">
    <text evidence="2">The sequence shown here is derived from an EMBL/GenBank/DDBJ whole genome shotgun (WGS) entry which is preliminary data.</text>
</comment>
<proteinExistence type="predicted"/>
<dbReference type="Proteomes" id="UP000253303">
    <property type="component" value="Unassembled WGS sequence"/>
</dbReference>
<evidence type="ECO:0000313" key="2">
    <source>
        <dbReference type="EMBL" id="RBQ13808.1"/>
    </source>
</evidence>
<sequence length="209" mass="23219">MKRSRLAAFLLALLMSLLSAQVVHSTMASAESSSRDCYPITWRSIEVDCYPIAVVVDKWCPGPCPPPCLSCPWEWAIDFRTYPVLPEYLEFQYIAELTRGFLTLHEAARTSDPTAQNQLRREALGYFQLGARAVSGTQVVVEQVGRLDRDTGIFGPYPEPWLLAAASDIADGTSLLRESHSGPGPQPWAAMQEFNEAYLELVYETSIGT</sequence>
<dbReference type="AlphaFoldDB" id="A0A366LIT0"/>
<keyword evidence="1" id="KW-0732">Signal</keyword>
<dbReference type="EMBL" id="QMEY01000046">
    <property type="protein sequence ID" value="RBQ13808.1"/>
    <property type="molecule type" value="Genomic_DNA"/>
</dbReference>